<accession>A0A0P1GMF7</accession>
<name>A0A0P1GMF7_9RHOB</name>
<dbReference type="PROSITE" id="PS51257">
    <property type="entry name" value="PROKAR_LIPOPROTEIN"/>
    <property type="match status" value="1"/>
</dbReference>
<feature type="chain" id="PRO_5006063605" description="Lipoprotein" evidence="1">
    <location>
        <begin position="17"/>
        <end position="170"/>
    </location>
</feature>
<sequence>MYKSLSVLLISSVVLAGCGQSRLNPLNWFGSATTVEAPDPARPEVNPLIPERSRITARDTTYKGLLVADIKSMKVERIPGGAVVRVTGVAAAQGSHDVRLEALNDGAPIDGVLVYELRAVTEEQRTRTPGKVGNERTRLITAASFVSDQALARVRSIEVRGQNNALASRR</sequence>
<proteinExistence type="predicted"/>
<dbReference type="AlphaFoldDB" id="A0A0P1GMF7"/>
<keyword evidence="1" id="KW-0732">Signal</keyword>
<evidence type="ECO:0000313" key="3">
    <source>
        <dbReference type="Proteomes" id="UP000051681"/>
    </source>
</evidence>
<dbReference type="OrthoDB" id="7773807at2"/>
<evidence type="ECO:0008006" key="4">
    <source>
        <dbReference type="Google" id="ProtNLM"/>
    </source>
</evidence>
<evidence type="ECO:0000256" key="1">
    <source>
        <dbReference type="SAM" id="SignalP"/>
    </source>
</evidence>
<protein>
    <recommendedName>
        <fullName evidence="4">Lipoprotein</fullName>
    </recommendedName>
</protein>
<dbReference type="EMBL" id="CYSF01000003">
    <property type="protein sequence ID" value="CUH83367.1"/>
    <property type="molecule type" value="Genomic_DNA"/>
</dbReference>
<organism evidence="2 3">
    <name type="scientific">Thalassovita mediterranea</name>
    <dbReference type="NCBI Taxonomy" id="340021"/>
    <lineage>
        <taxon>Bacteria</taxon>
        <taxon>Pseudomonadati</taxon>
        <taxon>Pseudomonadota</taxon>
        <taxon>Alphaproteobacteria</taxon>
        <taxon>Rhodobacterales</taxon>
        <taxon>Roseobacteraceae</taxon>
        <taxon>Thalassovita</taxon>
    </lineage>
</organism>
<evidence type="ECO:0000313" key="2">
    <source>
        <dbReference type="EMBL" id="CUH83367.1"/>
    </source>
</evidence>
<gene>
    <name evidence="2" type="ORF">TM5383_00554</name>
</gene>
<keyword evidence="3" id="KW-1185">Reference proteome</keyword>
<dbReference type="RefSeq" id="WP_058317524.1">
    <property type="nucleotide sequence ID" value="NZ_CYSF01000003.1"/>
</dbReference>
<feature type="signal peptide" evidence="1">
    <location>
        <begin position="1"/>
        <end position="16"/>
    </location>
</feature>
<reference evidence="2 3" key="1">
    <citation type="submission" date="2015-09" db="EMBL/GenBank/DDBJ databases">
        <authorList>
            <consortium name="Swine Surveillance"/>
        </authorList>
    </citation>
    <scope>NUCLEOTIDE SEQUENCE [LARGE SCALE GENOMIC DNA]</scope>
    <source>
        <strain evidence="2 3">CECT 8383</strain>
    </source>
</reference>
<dbReference type="Proteomes" id="UP000051681">
    <property type="component" value="Unassembled WGS sequence"/>
</dbReference>
<dbReference type="STRING" id="340021.TM5383_00554"/>